<gene>
    <name evidence="2" type="ORF">SAMN05878503_11565</name>
</gene>
<dbReference type="EMBL" id="OAOQ01000015">
    <property type="protein sequence ID" value="SNX73412.1"/>
    <property type="molecule type" value="Genomic_DNA"/>
</dbReference>
<protein>
    <submittedName>
        <fullName evidence="2">Uncharacterized protein</fullName>
    </submittedName>
</protein>
<dbReference type="Proteomes" id="UP000219467">
    <property type="component" value="Unassembled WGS sequence"/>
</dbReference>
<accession>A0A285D0T1</accession>
<proteinExistence type="predicted"/>
<feature type="region of interest" description="Disordered" evidence="1">
    <location>
        <begin position="28"/>
        <end position="49"/>
    </location>
</feature>
<evidence type="ECO:0000313" key="2">
    <source>
        <dbReference type="EMBL" id="SNX73412.1"/>
    </source>
</evidence>
<keyword evidence="3" id="KW-1185">Reference proteome</keyword>
<feature type="compositionally biased region" description="Basic and acidic residues" evidence="1">
    <location>
        <begin position="204"/>
        <end position="216"/>
    </location>
</feature>
<dbReference type="AlphaFoldDB" id="A0A285D0T1"/>
<name>A0A285D0T1_9RHOB</name>
<sequence length="216" mass="23113">MVKPASRVPCPCLCGSLAGWDAVSQIPRNRGPNPAFPQPGTIQPRPPASTRSFRAAHRLPMWPKAMTPPGWPRPLSCRCNSYGGFYIDLLLHRHVAQGPWASARARRLAPATRCWGQMAGRMGWAGPAGAALARSVGRVDCAAPDPPCRRRSWPADGAHSLARRQGGATGCRHCAPIPRRMIALTSGMATPGRHPTAGGHRSASRSDERNRRGAGS</sequence>
<reference evidence="3" key="1">
    <citation type="submission" date="2017-08" db="EMBL/GenBank/DDBJ databases">
        <authorList>
            <person name="Varghese N."/>
            <person name="Submissions S."/>
        </authorList>
    </citation>
    <scope>NUCLEOTIDE SEQUENCE [LARGE SCALE GENOMIC DNA]</scope>
    <source>
        <strain evidence="3">JA234</strain>
    </source>
</reference>
<evidence type="ECO:0000256" key="1">
    <source>
        <dbReference type="SAM" id="MobiDB-lite"/>
    </source>
</evidence>
<evidence type="ECO:0000313" key="3">
    <source>
        <dbReference type="Proteomes" id="UP000219467"/>
    </source>
</evidence>
<organism evidence="2 3">
    <name type="scientific">Cereibacter ovatus</name>
    <dbReference type="NCBI Taxonomy" id="439529"/>
    <lineage>
        <taxon>Bacteria</taxon>
        <taxon>Pseudomonadati</taxon>
        <taxon>Pseudomonadota</taxon>
        <taxon>Alphaproteobacteria</taxon>
        <taxon>Rhodobacterales</taxon>
        <taxon>Paracoccaceae</taxon>
        <taxon>Cereibacter</taxon>
    </lineage>
</organism>
<feature type="region of interest" description="Disordered" evidence="1">
    <location>
        <begin position="187"/>
        <end position="216"/>
    </location>
</feature>